<evidence type="ECO:0000313" key="5">
    <source>
        <dbReference type="Proteomes" id="UP000828390"/>
    </source>
</evidence>
<dbReference type="InterPro" id="IPR050411">
    <property type="entry name" value="AlphaKG_dependent_hydroxylases"/>
</dbReference>
<dbReference type="AlphaFoldDB" id="A0A9D4J4F9"/>
<dbReference type="InterPro" id="IPR042098">
    <property type="entry name" value="TauD-like_sf"/>
</dbReference>
<dbReference type="FunFam" id="3.60.130.10:FF:000006">
    <property type="entry name" value="Clavaminate synthase-like protein At3g21360"/>
    <property type="match status" value="1"/>
</dbReference>
<dbReference type="SUPFAM" id="SSF51197">
    <property type="entry name" value="Clavaminate synthase-like"/>
    <property type="match status" value="1"/>
</dbReference>
<sequence>MTEASVVPDDFCAEPISLQSPEQKIFDGKPFPLILRPLIESGPKSNEAATAWVREKREVIESLLLNHGAVLFRGFPVNSPEDFDSFVMSFSYEALPYVGGAAPRRVVTGNVFTANEAPPDQLIPFHHEMAQVPTFPSVLFFYCDNPPAEGGQTPLVISTEVYKAMRARDGMFVDALEEKGVVYNRVLPDGDDEKSPIGRGWQSTYQTTSREEAESKCKEQGTKIEWLPNGCLRTQTKVLPAVRVDARTDKKTWFNSIIAAYLGWSDVRNDRKLAVTFPDGTPMPEESMQTLNEVFEELAIDFRWEKGDVVMIDNRQVLHGRRSFTPPRRILAALCK</sequence>
<gene>
    <name evidence="4" type="ORF">DPMN_151640</name>
</gene>
<dbReference type="Pfam" id="PF02668">
    <property type="entry name" value="TauD"/>
    <property type="match status" value="1"/>
</dbReference>
<keyword evidence="5" id="KW-1185">Reference proteome</keyword>
<protein>
    <recommendedName>
        <fullName evidence="3">TauD/TfdA-like domain-containing protein</fullName>
    </recommendedName>
</protein>
<dbReference type="GO" id="GO:0016491">
    <property type="term" value="F:oxidoreductase activity"/>
    <property type="evidence" value="ECO:0007669"/>
    <property type="project" value="UniProtKB-KW"/>
</dbReference>
<reference evidence="4" key="1">
    <citation type="journal article" date="2019" name="bioRxiv">
        <title>The Genome of the Zebra Mussel, Dreissena polymorpha: A Resource for Invasive Species Research.</title>
        <authorList>
            <person name="McCartney M.A."/>
            <person name="Auch B."/>
            <person name="Kono T."/>
            <person name="Mallez S."/>
            <person name="Zhang Y."/>
            <person name="Obille A."/>
            <person name="Becker A."/>
            <person name="Abrahante J.E."/>
            <person name="Garbe J."/>
            <person name="Badalamenti J.P."/>
            <person name="Herman A."/>
            <person name="Mangelson H."/>
            <person name="Liachko I."/>
            <person name="Sullivan S."/>
            <person name="Sone E.D."/>
            <person name="Koren S."/>
            <person name="Silverstein K.A.T."/>
            <person name="Beckman K.B."/>
            <person name="Gohl D.M."/>
        </authorList>
    </citation>
    <scope>NUCLEOTIDE SEQUENCE</scope>
    <source>
        <strain evidence="4">Duluth1</strain>
        <tissue evidence="4">Whole animal</tissue>
    </source>
</reference>
<proteinExistence type="predicted"/>
<keyword evidence="1" id="KW-0560">Oxidoreductase</keyword>
<feature type="domain" description="TauD/TfdA-like" evidence="3">
    <location>
        <begin position="52"/>
        <end position="331"/>
    </location>
</feature>
<accession>A0A9D4J4F9</accession>
<evidence type="ECO:0000256" key="2">
    <source>
        <dbReference type="SAM" id="MobiDB-lite"/>
    </source>
</evidence>
<dbReference type="EMBL" id="JAIWYP010000007">
    <property type="protein sequence ID" value="KAH3798050.1"/>
    <property type="molecule type" value="Genomic_DNA"/>
</dbReference>
<feature type="region of interest" description="Disordered" evidence="2">
    <location>
        <begin position="193"/>
        <end position="214"/>
    </location>
</feature>
<dbReference type="PANTHER" id="PTHR10696">
    <property type="entry name" value="GAMMA-BUTYROBETAINE HYDROXYLASE-RELATED"/>
    <property type="match status" value="1"/>
</dbReference>
<dbReference type="OrthoDB" id="408743at2759"/>
<dbReference type="Proteomes" id="UP000828390">
    <property type="component" value="Unassembled WGS sequence"/>
</dbReference>
<dbReference type="Gene3D" id="3.60.130.10">
    <property type="entry name" value="Clavaminate synthase-like"/>
    <property type="match status" value="1"/>
</dbReference>
<organism evidence="4 5">
    <name type="scientific">Dreissena polymorpha</name>
    <name type="common">Zebra mussel</name>
    <name type="synonym">Mytilus polymorpha</name>
    <dbReference type="NCBI Taxonomy" id="45954"/>
    <lineage>
        <taxon>Eukaryota</taxon>
        <taxon>Metazoa</taxon>
        <taxon>Spiralia</taxon>
        <taxon>Lophotrochozoa</taxon>
        <taxon>Mollusca</taxon>
        <taxon>Bivalvia</taxon>
        <taxon>Autobranchia</taxon>
        <taxon>Heteroconchia</taxon>
        <taxon>Euheterodonta</taxon>
        <taxon>Imparidentia</taxon>
        <taxon>Neoheterodontei</taxon>
        <taxon>Myida</taxon>
        <taxon>Dreissenoidea</taxon>
        <taxon>Dreissenidae</taxon>
        <taxon>Dreissena</taxon>
    </lineage>
</organism>
<evidence type="ECO:0000256" key="1">
    <source>
        <dbReference type="ARBA" id="ARBA00023002"/>
    </source>
</evidence>
<comment type="caution">
    <text evidence="4">The sequence shown here is derived from an EMBL/GenBank/DDBJ whole genome shotgun (WGS) entry which is preliminary data.</text>
</comment>
<dbReference type="PANTHER" id="PTHR10696:SF21">
    <property type="entry name" value="TAUD_TFDA-LIKE DOMAIN-CONTAINING PROTEIN"/>
    <property type="match status" value="1"/>
</dbReference>
<name>A0A9D4J4F9_DREPO</name>
<evidence type="ECO:0000259" key="3">
    <source>
        <dbReference type="Pfam" id="PF02668"/>
    </source>
</evidence>
<reference evidence="4" key="2">
    <citation type="submission" date="2020-11" db="EMBL/GenBank/DDBJ databases">
        <authorList>
            <person name="McCartney M.A."/>
            <person name="Auch B."/>
            <person name="Kono T."/>
            <person name="Mallez S."/>
            <person name="Becker A."/>
            <person name="Gohl D.M."/>
            <person name="Silverstein K.A.T."/>
            <person name="Koren S."/>
            <person name="Bechman K.B."/>
            <person name="Herman A."/>
            <person name="Abrahante J.E."/>
            <person name="Garbe J."/>
        </authorList>
    </citation>
    <scope>NUCLEOTIDE SEQUENCE</scope>
    <source>
        <strain evidence="4">Duluth1</strain>
        <tissue evidence="4">Whole animal</tissue>
    </source>
</reference>
<dbReference type="InterPro" id="IPR003819">
    <property type="entry name" value="TauD/TfdA-like"/>
</dbReference>
<evidence type="ECO:0000313" key="4">
    <source>
        <dbReference type="EMBL" id="KAH3798050.1"/>
    </source>
</evidence>